<keyword evidence="1" id="KW-0812">Transmembrane</keyword>
<evidence type="ECO:0000313" key="3">
    <source>
        <dbReference type="EMBL" id="MCH4294691.1"/>
    </source>
</evidence>
<dbReference type="Proteomes" id="UP001297581">
    <property type="component" value="Unassembled WGS sequence"/>
</dbReference>
<keyword evidence="4" id="KW-1185">Reference proteome</keyword>
<dbReference type="AlphaFoldDB" id="A0AAJ1BH87"/>
<proteinExistence type="predicted"/>
<evidence type="ECO:0000259" key="2">
    <source>
        <dbReference type="Pfam" id="PF03703"/>
    </source>
</evidence>
<dbReference type="EMBL" id="JAKUDL010000003">
    <property type="protein sequence ID" value="MCH4294691.1"/>
    <property type="molecule type" value="Genomic_DNA"/>
</dbReference>
<organism evidence="3 4">
    <name type="scientific">Shewanella zhuhaiensis</name>
    <dbReference type="NCBI Taxonomy" id="2919576"/>
    <lineage>
        <taxon>Bacteria</taxon>
        <taxon>Pseudomonadati</taxon>
        <taxon>Pseudomonadota</taxon>
        <taxon>Gammaproteobacteria</taxon>
        <taxon>Alteromonadales</taxon>
        <taxon>Shewanellaceae</taxon>
        <taxon>Shewanella</taxon>
    </lineage>
</organism>
<keyword evidence="1" id="KW-0472">Membrane</keyword>
<protein>
    <submittedName>
        <fullName evidence="3">PH domain-containing protein</fullName>
    </submittedName>
</protein>
<gene>
    <name evidence="3" type="ORF">MJ923_10305</name>
</gene>
<comment type="caution">
    <text evidence="3">The sequence shown here is derived from an EMBL/GenBank/DDBJ whole genome shotgun (WGS) entry which is preliminary data.</text>
</comment>
<feature type="transmembrane region" description="Helical" evidence="1">
    <location>
        <begin position="64"/>
        <end position="84"/>
    </location>
</feature>
<feature type="transmembrane region" description="Helical" evidence="1">
    <location>
        <begin position="36"/>
        <end position="58"/>
    </location>
</feature>
<dbReference type="PANTHER" id="PTHR34473">
    <property type="entry name" value="UPF0699 TRANSMEMBRANE PROTEIN YDBS"/>
    <property type="match status" value="1"/>
</dbReference>
<reference evidence="3 4" key="1">
    <citation type="submission" date="2022-02" db="EMBL/GenBank/DDBJ databases">
        <title>The genome sequence of Shewanella sp. 3B26.</title>
        <authorList>
            <person name="Du J."/>
        </authorList>
    </citation>
    <scope>NUCLEOTIDE SEQUENCE [LARGE SCALE GENOMIC DNA]</scope>
    <source>
        <strain evidence="3 4">3B26</strain>
    </source>
</reference>
<dbReference type="PANTHER" id="PTHR34473:SF2">
    <property type="entry name" value="UPF0699 TRANSMEMBRANE PROTEIN YDBT"/>
    <property type="match status" value="1"/>
</dbReference>
<evidence type="ECO:0000256" key="1">
    <source>
        <dbReference type="SAM" id="Phobius"/>
    </source>
</evidence>
<dbReference type="RefSeq" id="WP_240591003.1">
    <property type="nucleotide sequence ID" value="NZ_JAKUDL010000003.1"/>
</dbReference>
<evidence type="ECO:0000313" key="4">
    <source>
        <dbReference type="Proteomes" id="UP001297581"/>
    </source>
</evidence>
<accession>A0AAJ1BH87</accession>
<dbReference type="Pfam" id="PF03703">
    <property type="entry name" value="bPH_2"/>
    <property type="match status" value="1"/>
</dbReference>
<dbReference type="InterPro" id="IPR005182">
    <property type="entry name" value="YdbS-like_PH"/>
</dbReference>
<keyword evidence="1" id="KW-1133">Transmembrane helix</keyword>
<name>A0AAJ1BH87_9GAMM</name>
<feature type="domain" description="YdbS-like PH" evidence="2">
    <location>
        <begin position="92"/>
        <end position="167"/>
    </location>
</feature>
<sequence length="176" mass="19398">MQEQDAISQPFLLQEQDWSPFDVPELMPVDSRYPGMLLASTAVGFLVVLAAISLFLIFTHAGAMPLLIVNGIGASLCALVLWLCHRWAHSLSYGVSAQEVISQQGFWWQTRTALPYSRIQHVTLSQGPVERRYDLASLKCFSAGSGRAEIEIRGLTMASAERLRGHILAKAGVRDT</sequence>